<dbReference type="EMBL" id="WSTA01000047">
    <property type="protein sequence ID" value="MWB99083.1"/>
    <property type="molecule type" value="Genomic_DNA"/>
</dbReference>
<evidence type="ECO:0000256" key="1">
    <source>
        <dbReference type="SAM" id="MobiDB-lite"/>
    </source>
</evidence>
<dbReference type="PANTHER" id="PTHR43233:SF1">
    <property type="entry name" value="FAMILY N-ACETYLTRANSFERASE, PUTATIVE (AFU_ORTHOLOGUE AFUA_6G03350)-RELATED"/>
    <property type="match status" value="1"/>
</dbReference>
<organism evidence="3 4">
    <name type="scientific">Agromyces seonyuensis</name>
    <dbReference type="NCBI Taxonomy" id="2662446"/>
    <lineage>
        <taxon>Bacteria</taxon>
        <taxon>Bacillati</taxon>
        <taxon>Actinomycetota</taxon>
        <taxon>Actinomycetes</taxon>
        <taxon>Micrococcales</taxon>
        <taxon>Microbacteriaceae</taxon>
        <taxon>Agromyces</taxon>
    </lineage>
</organism>
<dbReference type="InterPro" id="IPR000182">
    <property type="entry name" value="GNAT_dom"/>
</dbReference>
<dbReference type="GO" id="GO:0016747">
    <property type="term" value="F:acyltransferase activity, transferring groups other than amino-acyl groups"/>
    <property type="evidence" value="ECO:0007669"/>
    <property type="project" value="InterPro"/>
</dbReference>
<comment type="caution">
    <text evidence="3">The sequence shown here is derived from an EMBL/GenBank/DDBJ whole genome shotgun (WGS) entry which is preliminary data.</text>
</comment>
<keyword evidence="4" id="KW-1185">Reference proteome</keyword>
<gene>
    <name evidence="3" type="ORF">GB864_11065</name>
</gene>
<dbReference type="AlphaFoldDB" id="A0A6I4NXS5"/>
<reference evidence="3 4" key="1">
    <citation type="submission" date="2019-12" db="EMBL/GenBank/DDBJ databases">
        <authorList>
            <person name="Kim Y.S."/>
        </authorList>
    </citation>
    <scope>NUCLEOTIDE SEQUENCE [LARGE SCALE GENOMIC DNA]</scope>
    <source>
        <strain evidence="3 4">MMS17-SY077</strain>
    </source>
</reference>
<feature type="compositionally biased region" description="Basic residues" evidence="1">
    <location>
        <begin position="1"/>
        <end position="10"/>
    </location>
</feature>
<feature type="compositionally biased region" description="Low complexity" evidence="1">
    <location>
        <begin position="14"/>
        <end position="24"/>
    </location>
</feature>
<dbReference type="Gene3D" id="3.40.630.30">
    <property type="match status" value="1"/>
</dbReference>
<dbReference type="PANTHER" id="PTHR43233">
    <property type="entry name" value="FAMILY N-ACETYLTRANSFERASE, PUTATIVE (AFU_ORTHOLOGUE AFUA_6G03350)-RELATED"/>
    <property type="match status" value="1"/>
</dbReference>
<dbReference type="InterPro" id="IPR016181">
    <property type="entry name" value="Acyl_CoA_acyltransferase"/>
</dbReference>
<evidence type="ECO:0000313" key="4">
    <source>
        <dbReference type="Proteomes" id="UP000438182"/>
    </source>
</evidence>
<name>A0A6I4NXS5_9MICO</name>
<keyword evidence="3" id="KW-0808">Transferase</keyword>
<feature type="region of interest" description="Disordered" evidence="1">
    <location>
        <begin position="1"/>
        <end position="24"/>
    </location>
</feature>
<evidence type="ECO:0000259" key="2">
    <source>
        <dbReference type="PROSITE" id="PS51186"/>
    </source>
</evidence>
<dbReference type="PROSITE" id="PS51186">
    <property type="entry name" value="GNAT"/>
    <property type="match status" value="1"/>
</dbReference>
<evidence type="ECO:0000313" key="3">
    <source>
        <dbReference type="EMBL" id="MWB99083.1"/>
    </source>
</evidence>
<dbReference type="Proteomes" id="UP000438182">
    <property type="component" value="Unassembled WGS sequence"/>
</dbReference>
<proteinExistence type="predicted"/>
<dbReference type="RefSeq" id="WP_160425011.1">
    <property type="nucleotide sequence ID" value="NZ_WSTA01000047.1"/>
</dbReference>
<protein>
    <submittedName>
        <fullName evidence="3">GNAT family N-acetyltransferase</fullName>
    </submittedName>
</protein>
<dbReference type="Pfam" id="PF00583">
    <property type="entry name" value="Acetyltransf_1"/>
    <property type="match status" value="1"/>
</dbReference>
<dbReference type="InterPro" id="IPR053144">
    <property type="entry name" value="Acetyltransferase_Butenolide"/>
</dbReference>
<feature type="domain" description="N-acetyltransferase" evidence="2">
    <location>
        <begin position="34"/>
        <end position="167"/>
    </location>
</feature>
<accession>A0A6I4NXS5</accession>
<sequence>MIRRRRRPRRAPAEEAAGSGSGAPSLAEALPAGCTFSADTALVDRDLVHHWLSTGAYWAQGRSRTMQDAAIDGSMNFGVYDHDGRQLAYARLVTDRATFGWLADVYVDPSERGRGVGVALIAGVAETVDAMGLRRTVLVTNDAQGLYAKFGFAHPDDPTRWMLRGAR</sequence>
<dbReference type="SUPFAM" id="SSF55729">
    <property type="entry name" value="Acyl-CoA N-acyltransferases (Nat)"/>
    <property type="match status" value="1"/>
</dbReference>
<dbReference type="CDD" id="cd04301">
    <property type="entry name" value="NAT_SF"/>
    <property type="match status" value="1"/>
</dbReference>